<sequence length="333" mass="37779">MVPPPSDIPLPHQLALNENVDKSSGSFPPARGQVMRILTLTQNTSAMVFSVFLVPHLASPLVASVAGLEGAEKTMLIARDLYLPLEPYLIYTPLIIHFASTFLKRLLFIIPSQPTNIENWQWQSIKARLPKQIHQIIAYPLSILLISHILTHRLIPSRSESPIMELSPSELGWEFVGYNLMRDWSSWLAYLSISGMGIWHSTVGGMKIVTWLKNRRSRSRSIDSTSKPNKEFNESLSDNGQTGNKQTDKNEIEDDIERVIIVNPPNNRTIVTPKRIMGLRAYMIAWLGIIAIGLYRVKKDTGFVSSVMKVRYGAVFDAAPWAKFWRYFAHIRQ</sequence>
<evidence type="ECO:0000313" key="3">
    <source>
        <dbReference type="EMBL" id="WWC88071.1"/>
    </source>
</evidence>
<dbReference type="RefSeq" id="XP_066074834.1">
    <property type="nucleotide sequence ID" value="XM_066218737.1"/>
</dbReference>
<evidence type="ECO:0008006" key="5">
    <source>
        <dbReference type="Google" id="ProtNLM"/>
    </source>
</evidence>
<evidence type="ECO:0000256" key="1">
    <source>
        <dbReference type="SAM" id="MobiDB-lite"/>
    </source>
</evidence>
<keyword evidence="2" id="KW-1133">Transmembrane helix</keyword>
<feature type="compositionally biased region" description="Polar residues" evidence="1">
    <location>
        <begin position="234"/>
        <end position="245"/>
    </location>
</feature>
<dbReference type="AlphaFoldDB" id="A0AAX4JSE9"/>
<dbReference type="PANTHER" id="PTHR38409:SF1">
    <property type="entry name" value="MITOCHONDRIAL ADAPTER PROTEIN MCP1"/>
    <property type="match status" value="1"/>
</dbReference>
<dbReference type="GO" id="GO:0055088">
    <property type="term" value="P:lipid homeostasis"/>
    <property type="evidence" value="ECO:0007669"/>
    <property type="project" value="InterPro"/>
</dbReference>
<keyword evidence="2" id="KW-0472">Membrane</keyword>
<accession>A0AAX4JSE9</accession>
<feature type="transmembrane region" description="Helical" evidence="2">
    <location>
        <begin position="277"/>
        <end position="297"/>
    </location>
</feature>
<keyword evidence="4" id="KW-1185">Reference proteome</keyword>
<proteinExistence type="predicted"/>
<protein>
    <recommendedName>
        <fullName evidence="5">Mitochondrial adapter protein MCP1 transmembrane domain-containing protein</fullName>
    </recommendedName>
</protein>
<organism evidence="3 4">
    <name type="scientific">Kwoniella dendrophila CBS 6074</name>
    <dbReference type="NCBI Taxonomy" id="1295534"/>
    <lineage>
        <taxon>Eukaryota</taxon>
        <taxon>Fungi</taxon>
        <taxon>Dikarya</taxon>
        <taxon>Basidiomycota</taxon>
        <taxon>Agaricomycotina</taxon>
        <taxon>Tremellomycetes</taxon>
        <taxon>Tremellales</taxon>
        <taxon>Cryptococcaceae</taxon>
        <taxon>Kwoniella</taxon>
    </lineage>
</organism>
<feature type="transmembrane region" description="Helical" evidence="2">
    <location>
        <begin position="88"/>
        <end position="107"/>
    </location>
</feature>
<gene>
    <name evidence="3" type="ORF">L201_002975</name>
</gene>
<feature type="transmembrane region" description="Helical" evidence="2">
    <location>
        <begin position="46"/>
        <end position="68"/>
    </location>
</feature>
<reference evidence="3 4" key="1">
    <citation type="submission" date="2024-01" db="EMBL/GenBank/DDBJ databases">
        <title>Comparative genomics of Cryptococcus and Kwoniella reveals pathogenesis evolution and contrasting modes of karyotype evolution via chromosome fusion or intercentromeric recombination.</title>
        <authorList>
            <person name="Coelho M.A."/>
            <person name="David-Palma M."/>
            <person name="Shea T."/>
            <person name="Bowers K."/>
            <person name="McGinley-Smith S."/>
            <person name="Mohammad A.W."/>
            <person name="Gnirke A."/>
            <person name="Yurkov A.M."/>
            <person name="Nowrousian M."/>
            <person name="Sun S."/>
            <person name="Cuomo C.A."/>
            <person name="Heitman J."/>
        </authorList>
    </citation>
    <scope>NUCLEOTIDE SEQUENCE [LARGE SCALE GENOMIC DNA]</scope>
    <source>
        <strain evidence="3 4">CBS 6074</strain>
    </source>
</reference>
<dbReference type="InterPro" id="IPR039960">
    <property type="entry name" value="MCP1"/>
</dbReference>
<name>A0AAX4JSE9_9TREE</name>
<evidence type="ECO:0000313" key="4">
    <source>
        <dbReference type="Proteomes" id="UP001355207"/>
    </source>
</evidence>
<dbReference type="PANTHER" id="PTHR38409">
    <property type="entry name" value="MDM10-COMPLEMENTING PROTEIN 1"/>
    <property type="match status" value="1"/>
</dbReference>
<keyword evidence="2" id="KW-0812">Transmembrane</keyword>
<dbReference type="GeneID" id="91093646"/>
<feature type="transmembrane region" description="Helical" evidence="2">
    <location>
        <begin position="187"/>
        <end position="212"/>
    </location>
</feature>
<dbReference type="EMBL" id="CP144100">
    <property type="protein sequence ID" value="WWC88071.1"/>
    <property type="molecule type" value="Genomic_DNA"/>
</dbReference>
<feature type="region of interest" description="Disordered" evidence="1">
    <location>
        <begin position="220"/>
        <end position="249"/>
    </location>
</feature>
<evidence type="ECO:0000256" key="2">
    <source>
        <dbReference type="SAM" id="Phobius"/>
    </source>
</evidence>
<dbReference type="Proteomes" id="UP001355207">
    <property type="component" value="Chromosome 3"/>
</dbReference>